<feature type="transmembrane region" description="Helical" evidence="10">
    <location>
        <begin position="64"/>
        <end position="87"/>
    </location>
</feature>
<accession>A0RZJ4</accession>
<feature type="region of interest" description="Disordered" evidence="9">
    <location>
        <begin position="1"/>
        <end position="21"/>
    </location>
</feature>
<sequence length="180" mass="18643">MADRTTQPHQVQVHTQHHYPTGGAFGRYEGGLKGGPHHQQGSGSGPSASKVLAVMTALPIGGTLLALAGITLAGTMIGLAITTPIFVICSPVLVPAALLIGFAVSAFLASGMAGLTGLTSLSWFARYLQQAGQGVGVGVPDSFEQAKRRMQDAAGYMGQKTKEVGQEIQRKSQDVKASDK</sequence>
<dbReference type="GO" id="GO:0012511">
    <property type="term" value="C:monolayer-surrounded lipid storage body"/>
    <property type="evidence" value="ECO:0007669"/>
    <property type="project" value="InterPro"/>
</dbReference>
<keyword evidence="8 10" id="KW-0472">Membrane</keyword>
<dbReference type="GO" id="GO:0016020">
    <property type="term" value="C:membrane"/>
    <property type="evidence" value="ECO:0007669"/>
    <property type="project" value="UniProtKB-SubCell"/>
</dbReference>
<dbReference type="EMBL" id="DQ207610">
    <property type="protein sequence ID" value="ABB01616.1"/>
    <property type="molecule type" value="mRNA"/>
</dbReference>
<comment type="similarity">
    <text evidence="4">Belongs to the oleosin family.</text>
</comment>
<evidence type="ECO:0000256" key="9">
    <source>
        <dbReference type="SAM" id="MobiDB-lite"/>
    </source>
</evidence>
<evidence type="ECO:0000256" key="6">
    <source>
        <dbReference type="ARBA" id="ARBA00022692"/>
    </source>
</evidence>
<comment type="function">
    <text evidence="1">May have a structural role to stabilize the lipid body during desiccation of the seed by preventing coalescence of the oil. Probably interacts with both lipid and phospholipid moieties of lipid bodies. May also provide recognition signals for specific lipase anchorage in lipolysis during seedling growth.</text>
</comment>
<dbReference type="EMBL" id="DQ207617">
    <property type="protein sequence ID" value="ABB01623.1"/>
    <property type="molecule type" value="Genomic_DNA"/>
</dbReference>
<gene>
    <name evidence="11" type="primary">G3</name>
</gene>
<proteinExistence type="evidence at transcript level"/>
<keyword evidence="7 10" id="KW-1133">Transmembrane helix</keyword>
<dbReference type="PANTHER" id="PTHR33203:SF63">
    <property type="entry name" value="OLEOSIN 18.2 KDA"/>
    <property type="match status" value="1"/>
</dbReference>
<evidence type="ECO:0000256" key="8">
    <source>
        <dbReference type="ARBA" id="ARBA00023136"/>
    </source>
</evidence>
<reference evidence="11" key="1">
    <citation type="submission" date="2005-08" db="EMBL/GenBank/DDBJ databases">
        <title>Isolation and expression characteristics of seed oleosin genes from flax (Linum usitatissimum L.).</title>
        <authorList>
            <person name="Chaudhary S."/>
            <person name="van Rooijen G."/>
            <person name="Moloney M.M."/>
        </authorList>
    </citation>
    <scope>NUCLEOTIDE SEQUENCE</scope>
    <source>
        <tissue evidence="12">Leaf</tissue>
    </source>
</reference>
<evidence type="ECO:0000256" key="1">
    <source>
        <dbReference type="ARBA" id="ARBA00002582"/>
    </source>
</evidence>
<evidence type="ECO:0000313" key="12">
    <source>
        <dbReference type="EMBL" id="ABB01623.1"/>
    </source>
</evidence>
<evidence type="ECO:0000313" key="11">
    <source>
        <dbReference type="EMBL" id="ABB01616.1"/>
    </source>
</evidence>
<organism evidence="11">
    <name type="scientific">Linum usitatissimum</name>
    <name type="common">Flax</name>
    <name type="synonym">Linum humile</name>
    <dbReference type="NCBI Taxonomy" id="4006"/>
    <lineage>
        <taxon>Eukaryota</taxon>
        <taxon>Viridiplantae</taxon>
        <taxon>Streptophyta</taxon>
        <taxon>Embryophyta</taxon>
        <taxon>Tracheophyta</taxon>
        <taxon>Spermatophyta</taxon>
        <taxon>Magnoliopsida</taxon>
        <taxon>eudicotyledons</taxon>
        <taxon>Gunneridae</taxon>
        <taxon>Pentapetalae</taxon>
        <taxon>rosids</taxon>
        <taxon>fabids</taxon>
        <taxon>Malpighiales</taxon>
        <taxon>Linaceae</taxon>
        <taxon>Linum</taxon>
    </lineage>
</organism>
<evidence type="ECO:0000256" key="7">
    <source>
        <dbReference type="ARBA" id="ARBA00022989"/>
    </source>
</evidence>
<dbReference type="Pfam" id="PF01277">
    <property type="entry name" value="Oleosin"/>
    <property type="match status" value="1"/>
</dbReference>
<dbReference type="PANTHER" id="PTHR33203">
    <property type="entry name" value="OLEOSIN"/>
    <property type="match status" value="1"/>
</dbReference>
<feature type="compositionally biased region" description="Basic and acidic residues" evidence="9">
    <location>
        <begin position="160"/>
        <end position="180"/>
    </location>
</feature>
<dbReference type="GO" id="GO:0050826">
    <property type="term" value="P:response to freezing"/>
    <property type="evidence" value="ECO:0007669"/>
    <property type="project" value="TreeGrafter"/>
</dbReference>
<dbReference type="AlphaFoldDB" id="A0RZJ4"/>
<evidence type="ECO:0000256" key="3">
    <source>
        <dbReference type="ARBA" id="ARBA00004502"/>
    </source>
</evidence>
<evidence type="ECO:0000256" key="5">
    <source>
        <dbReference type="ARBA" id="ARBA00022677"/>
    </source>
</evidence>
<evidence type="ECO:0000256" key="10">
    <source>
        <dbReference type="SAM" id="Phobius"/>
    </source>
</evidence>
<dbReference type="GO" id="GO:0010344">
    <property type="term" value="P:seed oilbody biogenesis"/>
    <property type="evidence" value="ECO:0007669"/>
    <property type="project" value="TreeGrafter"/>
</dbReference>
<dbReference type="GO" id="GO:0019915">
    <property type="term" value="P:lipid storage"/>
    <property type="evidence" value="ECO:0007669"/>
    <property type="project" value="TreeGrafter"/>
</dbReference>
<feature type="region of interest" description="Disordered" evidence="9">
    <location>
        <begin position="155"/>
        <end position="180"/>
    </location>
</feature>
<comment type="subcellular location">
    <subcellularLocation>
        <location evidence="3">Lipid droplet</location>
    </subcellularLocation>
    <subcellularLocation>
        <location evidence="2">Membrane</location>
        <topology evidence="2">Multi-pass membrane protein</topology>
    </subcellularLocation>
</comment>
<keyword evidence="5" id="KW-0551">Lipid droplet</keyword>
<name>A0RZJ4_LINUS</name>
<dbReference type="SMR" id="A0RZJ4"/>
<evidence type="ECO:0000256" key="4">
    <source>
        <dbReference type="ARBA" id="ARBA00010858"/>
    </source>
</evidence>
<dbReference type="InterPro" id="IPR000136">
    <property type="entry name" value="Oleosin"/>
</dbReference>
<protein>
    <submittedName>
        <fullName evidence="11">Oleosin high molecular weight isoform</fullName>
    </submittedName>
</protein>
<feature type="transmembrane region" description="Helical" evidence="10">
    <location>
        <begin position="93"/>
        <end position="118"/>
    </location>
</feature>
<evidence type="ECO:0000256" key="2">
    <source>
        <dbReference type="ARBA" id="ARBA00004141"/>
    </source>
</evidence>
<keyword evidence="6 10" id="KW-0812">Transmembrane</keyword>